<dbReference type="EMBL" id="JAVHNR010000004">
    <property type="protein sequence ID" value="KAK6345458.1"/>
    <property type="molecule type" value="Genomic_DNA"/>
</dbReference>
<dbReference type="Gene3D" id="3.40.50.300">
    <property type="entry name" value="P-loop containing nucleotide triphosphate hydrolases"/>
    <property type="match status" value="1"/>
</dbReference>
<dbReference type="PROSITE" id="PS50297">
    <property type="entry name" value="ANK_REP_REGION"/>
    <property type="match status" value="9"/>
</dbReference>
<dbReference type="PROSITE" id="PS50088">
    <property type="entry name" value="ANK_REPEAT"/>
    <property type="match status" value="10"/>
</dbReference>
<dbReference type="InterPro" id="IPR035994">
    <property type="entry name" value="Nucleoside_phosphorylase_sf"/>
</dbReference>
<dbReference type="PANTHER" id="PTHR24198">
    <property type="entry name" value="ANKYRIN REPEAT AND PROTEIN KINASE DOMAIN-CONTAINING PROTEIN"/>
    <property type="match status" value="1"/>
</dbReference>
<feature type="repeat" description="ANK" evidence="3">
    <location>
        <begin position="1124"/>
        <end position="1156"/>
    </location>
</feature>
<evidence type="ECO:0000256" key="3">
    <source>
        <dbReference type="PROSITE-ProRule" id="PRU00023"/>
    </source>
</evidence>
<comment type="caution">
    <text evidence="8">The sequence shown here is derived from an EMBL/GenBank/DDBJ whole genome shotgun (WGS) entry which is preliminary data.</text>
</comment>
<dbReference type="Pfam" id="PF22939">
    <property type="entry name" value="WHD_GPIID"/>
    <property type="match status" value="1"/>
</dbReference>
<dbReference type="PANTHER" id="PTHR24198:SF165">
    <property type="entry name" value="ANKYRIN REPEAT-CONTAINING PROTEIN-RELATED"/>
    <property type="match status" value="1"/>
</dbReference>
<dbReference type="InterPro" id="IPR027417">
    <property type="entry name" value="P-loop_NTPase"/>
</dbReference>
<dbReference type="InterPro" id="IPR056884">
    <property type="entry name" value="NPHP3-like_N"/>
</dbReference>
<feature type="repeat" description="ANK" evidence="3">
    <location>
        <begin position="1025"/>
        <end position="1057"/>
    </location>
</feature>
<reference evidence="8 9" key="1">
    <citation type="submission" date="2019-10" db="EMBL/GenBank/DDBJ databases">
        <authorList>
            <person name="Palmer J.M."/>
        </authorList>
    </citation>
    <scope>NUCLEOTIDE SEQUENCE [LARGE SCALE GENOMIC DNA]</scope>
    <source>
        <strain evidence="8 9">TWF718</strain>
    </source>
</reference>
<organism evidence="8 9">
    <name type="scientific">Orbilia javanica</name>
    <dbReference type="NCBI Taxonomy" id="47235"/>
    <lineage>
        <taxon>Eukaryota</taxon>
        <taxon>Fungi</taxon>
        <taxon>Dikarya</taxon>
        <taxon>Ascomycota</taxon>
        <taxon>Pezizomycotina</taxon>
        <taxon>Orbiliomycetes</taxon>
        <taxon>Orbiliales</taxon>
        <taxon>Orbiliaceae</taxon>
        <taxon>Orbilia</taxon>
    </lineage>
</organism>
<feature type="repeat" description="ANK" evidence="3">
    <location>
        <begin position="1058"/>
        <end position="1090"/>
    </location>
</feature>
<dbReference type="SUPFAM" id="SSF48403">
    <property type="entry name" value="Ankyrin repeat"/>
    <property type="match status" value="1"/>
</dbReference>
<feature type="repeat" description="ANK" evidence="3">
    <location>
        <begin position="893"/>
        <end position="925"/>
    </location>
</feature>
<dbReference type="InterPro" id="IPR036770">
    <property type="entry name" value="Ankyrin_rpt-contain_sf"/>
</dbReference>
<feature type="domain" description="GPI inositol-deacylase winged helix" evidence="6">
    <location>
        <begin position="680"/>
        <end position="759"/>
    </location>
</feature>
<accession>A0AAN8MY48</accession>
<sequence length="1256" mass="140034">MPPDRNTSKDTQANIANPKPRSPDEYTVGWICALPKEQTAARALLDEIHPDPIPPLPPKDENEYILGSMGEHNIAITCLPKGKVGTSEAAVAATEMMRTFPSIRIGFMVGIGGGVPPKVRLGDVVVGTPTGVHPGVIQWDFGKEEADGSFKRTGAMSNPPRVLLKALTRLETIHDSEGTQIPEHLDSLKKKWPRLVPKYTWTESLKDPLCAPDTHQNWVVWFLSLFWFGLGWLIQRKHSDSDNASITTPERQPGEVRVHYGLIASGNKVIKNANERDTINESLGGNILCVEMEAAGIVNFPCLVVRGICDYADARKNDEWQEYAAAVAAAFTKELLEHTRPGDVEVERPMKEILDQLKVVSENIATMNSKLDKKEDLEILDWLTPIEFGEQQTDYFNIRQPETGQWLLSSTEYKDWVETKKKTLFCPGMPGAGKTILTSVVLDNLTSRFSNHPEIGIAYIYCNFRRKGEQTAQNLLASLLKQLSRSRSTLPVALKNLHDHHKNKGSQTRPSVEEIAKALEVVTKQYERVFIVVDALDECQISDNCREIFLSMLFQLCAVSDANIFATSRNIPHITERFKGSLRIEIRAHDGDVRRFLDAQITASNEDILINNRDEVTAEIVKVVDGMFLLARLHFETIRQETTLKDVRKALQIFQAGKNATDQNVYDSAYDEAMKRITDQNPKWKNLALRVLSWITLATEPFTTLKLQHALAVEPGQPELDNENFTEITKMVSVCAGLVTTDEESDIIRLVHYTTQEYFERTWERWFPEAQADITETCITYLSYSIFQCLCTTEYSLGERQRLNILYNYATKNLGHHARQSSNRVIPLLLNFLEKWDAVLAWVQLFGYNTEYGKDHRRYSQVTAAHVAVYLGLPEIMVHILARGVDIEATDEDNRTPLLLAAEIGCEEVTKLLIDAGAKLETTDDDSRTPLLLAAVYNRKETAKLLIDAGANIEATDEDGCTPLSLAAAQDSKETAKLLIDAGANTKATSGYRRTPLLLAAVYNRKETAKLLIDAGANIEATDEDGFTPLLLAAVYNHKEVAGLLIDAGANIEAKGRRGLTPLLWAAMWNRKGIARLLIDAGANIEVTDEDSRTPLLLAANDDCEEIARLLINAGANIEATDKDSWTPLLLASKAGHEGITKLLLGTGAAVDASVLSENGYTALLWAVEGNHEGIVKLLIENGADIYVKDHKGRGSLELAETTMKNYIDPRRNYREEIPRLLRAKFQMDIELGKPAPEWYCNWESRAEPGSEAGSE</sequence>
<dbReference type="Pfam" id="PF24883">
    <property type="entry name" value="NPHP3_N"/>
    <property type="match status" value="1"/>
</dbReference>
<gene>
    <name evidence="8" type="ORF">TWF718_007374</name>
</gene>
<feature type="region of interest" description="Disordered" evidence="4">
    <location>
        <begin position="1"/>
        <end position="24"/>
    </location>
</feature>
<evidence type="ECO:0000259" key="6">
    <source>
        <dbReference type="Pfam" id="PF22939"/>
    </source>
</evidence>
<protein>
    <recommendedName>
        <fullName evidence="10">Nucleoside phosphorylase domain-containing protein</fullName>
    </recommendedName>
</protein>
<evidence type="ECO:0000259" key="7">
    <source>
        <dbReference type="Pfam" id="PF24883"/>
    </source>
</evidence>
<dbReference type="AlphaFoldDB" id="A0AAN8MY48"/>
<evidence type="ECO:0008006" key="10">
    <source>
        <dbReference type="Google" id="ProtNLM"/>
    </source>
</evidence>
<keyword evidence="1" id="KW-0677">Repeat</keyword>
<keyword evidence="9" id="KW-1185">Reference proteome</keyword>
<dbReference type="Pfam" id="PF00023">
    <property type="entry name" value="Ank"/>
    <property type="match status" value="1"/>
</dbReference>
<dbReference type="Proteomes" id="UP001313282">
    <property type="component" value="Unassembled WGS sequence"/>
</dbReference>
<feature type="repeat" description="ANK" evidence="3">
    <location>
        <begin position="1091"/>
        <end position="1123"/>
    </location>
</feature>
<dbReference type="Pfam" id="PF12796">
    <property type="entry name" value="Ank_2"/>
    <property type="match status" value="3"/>
</dbReference>
<dbReference type="Gene3D" id="3.40.50.1580">
    <property type="entry name" value="Nucleoside phosphorylase domain"/>
    <property type="match status" value="1"/>
</dbReference>
<dbReference type="SUPFAM" id="SSF52540">
    <property type="entry name" value="P-loop containing nucleoside triphosphate hydrolases"/>
    <property type="match status" value="1"/>
</dbReference>
<evidence type="ECO:0000259" key="5">
    <source>
        <dbReference type="Pfam" id="PF01048"/>
    </source>
</evidence>
<evidence type="ECO:0000313" key="9">
    <source>
        <dbReference type="Proteomes" id="UP001313282"/>
    </source>
</evidence>
<dbReference type="SUPFAM" id="SSF53167">
    <property type="entry name" value="Purine and uridine phosphorylases"/>
    <property type="match status" value="1"/>
</dbReference>
<name>A0AAN8MY48_9PEZI</name>
<feature type="repeat" description="ANK" evidence="3">
    <location>
        <begin position="926"/>
        <end position="958"/>
    </location>
</feature>
<feature type="repeat" description="ANK" evidence="3">
    <location>
        <begin position="992"/>
        <end position="1024"/>
    </location>
</feature>
<dbReference type="InterPro" id="IPR000845">
    <property type="entry name" value="Nucleoside_phosphorylase_d"/>
</dbReference>
<dbReference type="Pfam" id="PF01048">
    <property type="entry name" value="PNP_UDP_1"/>
    <property type="match status" value="1"/>
</dbReference>
<dbReference type="Gene3D" id="1.25.40.20">
    <property type="entry name" value="Ankyrin repeat-containing domain"/>
    <property type="match status" value="3"/>
</dbReference>
<dbReference type="InterPro" id="IPR054471">
    <property type="entry name" value="GPIID_WHD"/>
</dbReference>
<dbReference type="InterPro" id="IPR002110">
    <property type="entry name" value="Ankyrin_rpt"/>
</dbReference>
<feature type="repeat" description="ANK" evidence="3">
    <location>
        <begin position="1159"/>
        <end position="1191"/>
    </location>
</feature>
<evidence type="ECO:0000256" key="1">
    <source>
        <dbReference type="ARBA" id="ARBA00022737"/>
    </source>
</evidence>
<dbReference type="PRINTS" id="PR01415">
    <property type="entry name" value="ANKYRIN"/>
</dbReference>
<feature type="domain" description="Nucleoside phosphorylase" evidence="5">
    <location>
        <begin position="28"/>
        <end position="130"/>
    </location>
</feature>
<proteinExistence type="predicted"/>
<feature type="repeat" description="ANK" evidence="3">
    <location>
        <begin position="959"/>
        <end position="991"/>
    </location>
</feature>
<dbReference type="GO" id="GO:0003824">
    <property type="term" value="F:catalytic activity"/>
    <property type="evidence" value="ECO:0007669"/>
    <property type="project" value="InterPro"/>
</dbReference>
<evidence type="ECO:0000313" key="8">
    <source>
        <dbReference type="EMBL" id="KAK6345458.1"/>
    </source>
</evidence>
<evidence type="ECO:0000256" key="2">
    <source>
        <dbReference type="ARBA" id="ARBA00023043"/>
    </source>
</evidence>
<dbReference type="SMART" id="SM00248">
    <property type="entry name" value="ANK"/>
    <property type="match status" value="10"/>
</dbReference>
<dbReference type="GO" id="GO:0009116">
    <property type="term" value="P:nucleoside metabolic process"/>
    <property type="evidence" value="ECO:0007669"/>
    <property type="project" value="InterPro"/>
</dbReference>
<keyword evidence="2 3" id="KW-0040">ANK repeat</keyword>
<feature type="repeat" description="ANK" evidence="3">
    <location>
        <begin position="860"/>
        <end position="892"/>
    </location>
</feature>
<feature type="domain" description="Nephrocystin 3-like N-terminal" evidence="7">
    <location>
        <begin position="403"/>
        <end position="569"/>
    </location>
</feature>
<evidence type="ECO:0000256" key="4">
    <source>
        <dbReference type="SAM" id="MobiDB-lite"/>
    </source>
</evidence>